<feature type="compositionally biased region" description="Basic residues" evidence="1">
    <location>
        <begin position="36"/>
        <end position="62"/>
    </location>
</feature>
<proteinExistence type="predicted"/>
<organism evidence="2 3">
    <name type="scientific">Panicum virgatum</name>
    <name type="common">Blackwell switchgrass</name>
    <dbReference type="NCBI Taxonomy" id="38727"/>
    <lineage>
        <taxon>Eukaryota</taxon>
        <taxon>Viridiplantae</taxon>
        <taxon>Streptophyta</taxon>
        <taxon>Embryophyta</taxon>
        <taxon>Tracheophyta</taxon>
        <taxon>Spermatophyta</taxon>
        <taxon>Magnoliopsida</taxon>
        <taxon>Liliopsida</taxon>
        <taxon>Poales</taxon>
        <taxon>Poaceae</taxon>
        <taxon>PACMAD clade</taxon>
        <taxon>Panicoideae</taxon>
        <taxon>Panicodae</taxon>
        <taxon>Paniceae</taxon>
        <taxon>Panicinae</taxon>
        <taxon>Panicum</taxon>
        <taxon>Panicum sect. Hiantes</taxon>
    </lineage>
</organism>
<gene>
    <name evidence="2" type="ORF">PVAP13_4KG409401</name>
</gene>
<protein>
    <submittedName>
        <fullName evidence="2">Uncharacterized protein</fullName>
    </submittedName>
</protein>
<dbReference type="Proteomes" id="UP000823388">
    <property type="component" value="Chromosome 4K"/>
</dbReference>
<dbReference type="EMBL" id="CM029043">
    <property type="protein sequence ID" value="KAG2613671.1"/>
    <property type="molecule type" value="Genomic_DNA"/>
</dbReference>
<evidence type="ECO:0000313" key="2">
    <source>
        <dbReference type="EMBL" id="KAG2613671.1"/>
    </source>
</evidence>
<evidence type="ECO:0000313" key="3">
    <source>
        <dbReference type="Proteomes" id="UP000823388"/>
    </source>
</evidence>
<name>A0A8T0TNQ1_PANVG</name>
<keyword evidence="3" id="KW-1185">Reference proteome</keyword>
<comment type="caution">
    <text evidence="2">The sequence shown here is derived from an EMBL/GenBank/DDBJ whole genome shotgun (WGS) entry which is preliminary data.</text>
</comment>
<feature type="region of interest" description="Disordered" evidence="1">
    <location>
        <begin position="1"/>
        <end position="62"/>
    </location>
</feature>
<sequence length="107" mass="12182">MTCTWTSTPPLLVRTSPRSPPGSEEVDRIARALARSGRRRRARSPRIGRRRHDSRPRTRRRCVRAHGRMAVLPWAAGVGELARSPGRRRRHALIVDRDRPHTNGIGI</sequence>
<accession>A0A8T0TNQ1</accession>
<evidence type="ECO:0000256" key="1">
    <source>
        <dbReference type="SAM" id="MobiDB-lite"/>
    </source>
</evidence>
<reference evidence="2" key="1">
    <citation type="submission" date="2020-05" db="EMBL/GenBank/DDBJ databases">
        <title>WGS assembly of Panicum virgatum.</title>
        <authorList>
            <person name="Lovell J.T."/>
            <person name="Jenkins J."/>
            <person name="Shu S."/>
            <person name="Juenger T.E."/>
            <person name="Schmutz J."/>
        </authorList>
    </citation>
    <scope>NUCLEOTIDE SEQUENCE</scope>
    <source>
        <strain evidence="2">AP13</strain>
    </source>
</reference>
<dbReference type="AlphaFoldDB" id="A0A8T0TNQ1"/>